<feature type="disulfide bond" evidence="2">
    <location>
        <begin position="357"/>
        <end position="374"/>
    </location>
</feature>
<dbReference type="InterPro" id="IPR000859">
    <property type="entry name" value="CUB_dom"/>
</dbReference>
<keyword evidence="3" id="KW-0732">Signal</keyword>
<dbReference type="KEGG" id="hazt:108664688"/>
<evidence type="ECO:0000256" key="1">
    <source>
        <dbReference type="ARBA" id="ARBA00023157"/>
    </source>
</evidence>
<dbReference type="RefSeq" id="XP_018006841.1">
    <property type="nucleotide sequence ID" value="XM_018151352.2"/>
</dbReference>
<protein>
    <submittedName>
        <fullName evidence="6">Uncharacterized protein LOC108664688</fullName>
    </submittedName>
</protein>
<dbReference type="PANTHER" id="PTHR33236:SF5">
    <property type="entry name" value="CUB DOMAIN-CONTAINING PROTEIN"/>
    <property type="match status" value="1"/>
</dbReference>
<feature type="chain" id="PRO_5034040038" evidence="3">
    <location>
        <begin position="25"/>
        <end position="574"/>
    </location>
</feature>
<feature type="domain" description="CUB" evidence="4">
    <location>
        <begin position="299"/>
        <end position="415"/>
    </location>
</feature>
<dbReference type="SUPFAM" id="SSF49854">
    <property type="entry name" value="Spermadhesin, CUB domain"/>
    <property type="match status" value="1"/>
</dbReference>
<dbReference type="Proteomes" id="UP000694843">
    <property type="component" value="Unplaced"/>
</dbReference>
<dbReference type="GeneID" id="108664688"/>
<proteinExistence type="predicted"/>
<gene>
    <name evidence="6" type="primary">LOC108664688</name>
</gene>
<feature type="domain" description="CUB" evidence="4">
    <location>
        <begin position="427"/>
        <end position="570"/>
    </location>
</feature>
<dbReference type="InterPro" id="IPR035914">
    <property type="entry name" value="Sperma_CUB_dom_sf"/>
</dbReference>
<keyword evidence="1 2" id="KW-1015">Disulfide bond</keyword>
<dbReference type="OrthoDB" id="6334098at2759"/>
<comment type="caution">
    <text evidence="2">Lacks conserved residue(s) required for the propagation of feature annotation.</text>
</comment>
<dbReference type="Pfam" id="PF26080">
    <property type="entry name" value="CUB_animal"/>
    <property type="match status" value="1"/>
</dbReference>
<evidence type="ECO:0000256" key="3">
    <source>
        <dbReference type="SAM" id="SignalP"/>
    </source>
</evidence>
<keyword evidence="5" id="KW-1185">Reference proteome</keyword>
<evidence type="ECO:0000313" key="6">
    <source>
        <dbReference type="RefSeq" id="XP_018006841.1"/>
    </source>
</evidence>
<evidence type="ECO:0000313" key="5">
    <source>
        <dbReference type="Proteomes" id="UP000694843"/>
    </source>
</evidence>
<accession>A0A8B7MZ60</accession>
<dbReference type="PROSITE" id="PS01180">
    <property type="entry name" value="CUB"/>
    <property type="match status" value="2"/>
</dbReference>
<evidence type="ECO:0000259" key="4">
    <source>
        <dbReference type="PROSITE" id="PS01180"/>
    </source>
</evidence>
<dbReference type="Gene3D" id="2.60.120.290">
    <property type="entry name" value="Spermadhesin, CUB domain"/>
    <property type="match status" value="1"/>
</dbReference>
<dbReference type="PANTHER" id="PTHR33236">
    <property type="entry name" value="INTRAFLAGELLAR TRANSPORT PROTEIN 122 FAMILY PROTEIN-RELATED"/>
    <property type="match status" value="1"/>
</dbReference>
<reference evidence="6" key="1">
    <citation type="submission" date="2025-08" db="UniProtKB">
        <authorList>
            <consortium name="RefSeq"/>
        </authorList>
    </citation>
    <scope>IDENTIFICATION</scope>
    <source>
        <tissue evidence="6">Whole organism</tissue>
    </source>
</reference>
<dbReference type="InterPro" id="IPR058698">
    <property type="entry name" value="CUB_metazoa"/>
</dbReference>
<feature type="signal peptide" evidence="3">
    <location>
        <begin position="1"/>
        <end position="24"/>
    </location>
</feature>
<sequence length="574" mass="63943">MQVAWLKVAVCCQLLFSTFSISLSLDMEIEPNVKYPPVNLASKKQHSMKVFQDKPSVPFKHHKHPKFVTKESDPKSQLVALKVFFGLVKQIAEESETGHRTAKVLKKITKQQLLQNAISEVSTLAENATQAEIDQFVSDMAELAALFADGDVTDSVTALSGIDFRQFWDFVSGNQFEGILHEMGIGIRNFLSTSPLYSMMRPALDVLEETNMEDIIHPDTYNAYVTGRPSENSALSQFFTIISPRNFEFPPMCNTSRAFTNAFTEGTCVRYADCYFFSGESFGTCGLGTGACCVFHQSCGASSDEWISHFTHPEDAVAGPGSGSCRFSSTARHNKVCQYRLDFLSFNIAGPDFDSVCSHDFLEIFGGQPIPKLCGDLTGQHMYVHVERGRDIHLAIYQSSSFSMMRNWNIKITQINCDAKERVPDNCLQYFNTTSGRVTSFNRRGDLSPKSLVMNQASSIDYEVCVVKSPGHCALIWEQADDHGFSLTGDGLESKIITGENNCKSDYIEVPGGVFRDSETLELVENDRFCGTKLPKVITNTLPYKLHVVTDKSEIGDRSNDGFNLSYRQVKCVN</sequence>
<dbReference type="AlphaFoldDB" id="A0A8B7MZ60"/>
<name>A0A8B7MZ60_HYAAZ</name>
<evidence type="ECO:0000256" key="2">
    <source>
        <dbReference type="PROSITE-ProRule" id="PRU00059"/>
    </source>
</evidence>
<organism evidence="5 6">
    <name type="scientific">Hyalella azteca</name>
    <name type="common">Amphipod</name>
    <dbReference type="NCBI Taxonomy" id="294128"/>
    <lineage>
        <taxon>Eukaryota</taxon>
        <taxon>Metazoa</taxon>
        <taxon>Ecdysozoa</taxon>
        <taxon>Arthropoda</taxon>
        <taxon>Crustacea</taxon>
        <taxon>Multicrustacea</taxon>
        <taxon>Malacostraca</taxon>
        <taxon>Eumalacostraca</taxon>
        <taxon>Peracarida</taxon>
        <taxon>Amphipoda</taxon>
        <taxon>Senticaudata</taxon>
        <taxon>Talitrida</taxon>
        <taxon>Talitroidea</taxon>
        <taxon>Hyalellidae</taxon>
        <taxon>Hyalella</taxon>
    </lineage>
</organism>